<evidence type="ECO:0000313" key="2">
    <source>
        <dbReference type="Proteomes" id="UP000502005"/>
    </source>
</evidence>
<accession>A0A6B9G6B9</accession>
<dbReference type="Proteomes" id="UP000502005">
    <property type="component" value="Chromosome"/>
</dbReference>
<sequence>MMGKYTLVVEFEDGKEPAINGSLDVLGGRIVAAAFVDYRDDFFTENEAEAIEGIMDDSDMVEQWCDDMGVDADAITEKIRLLKI</sequence>
<name>A0A6B9G6B9_PANCY</name>
<reference evidence="1 2" key="1">
    <citation type="submission" date="2017-11" db="EMBL/GenBank/DDBJ databases">
        <title>Genome sequence of Pantoea cypripedii NE1.</title>
        <authorList>
            <person name="Nascimento F.X."/>
        </authorList>
    </citation>
    <scope>NUCLEOTIDE SEQUENCE [LARGE SCALE GENOMIC DNA]</scope>
    <source>
        <strain evidence="1 2">NE1</strain>
    </source>
</reference>
<dbReference type="RefSeq" id="WP_208715749.1">
    <property type="nucleotide sequence ID" value="NZ_CP024768.1"/>
</dbReference>
<dbReference type="AlphaFoldDB" id="A0A6B9G6B9"/>
<gene>
    <name evidence="1" type="ORF">CUN67_13070</name>
</gene>
<dbReference type="EMBL" id="CP024768">
    <property type="protein sequence ID" value="QGY29807.1"/>
    <property type="molecule type" value="Genomic_DNA"/>
</dbReference>
<evidence type="ECO:0000313" key="1">
    <source>
        <dbReference type="EMBL" id="QGY29807.1"/>
    </source>
</evidence>
<organism evidence="1 2">
    <name type="scientific">Pantoea cypripedii</name>
    <name type="common">Pectobacterium cypripedii</name>
    <name type="synonym">Erwinia cypripedii</name>
    <dbReference type="NCBI Taxonomy" id="55209"/>
    <lineage>
        <taxon>Bacteria</taxon>
        <taxon>Pseudomonadati</taxon>
        <taxon>Pseudomonadota</taxon>
        <taxon>Gammaproteobacteria</taxon>
        <taxon>Enterobacterales</taxon>
        <taxon>Erwiniaceae</taxon>
        <taxon>Pantoea</taxon>
    </lineage>
</organism>
<proteinExistence type="predicted"/>
<protein>
    <submittedName>
        <fullName evidence="1">Uncharacterized protein</fullName>
    </submittedName>
</protein>